<feature type="compositionally biased region" description="Basic residues" evidence="1">
    <location>
        <begin position="60"/>
        <end position="69"/>
    </location>
</feature>
<evidence type="ECO:0000256" key="1">
    <source>
        <dbReference type="SAM" id="MobiDB-lite"/>
    </source>
</evidence>
<dbReference type="EMBL" id="LR798293">
    <property type="protein sequence ID" value="CAB5220572.1"/>
    <property type="molecule type" value="Genomic_DNA"/>
</dbReference>
<reference evidence="2" key="1">
    <citation type="submission" date="2020-05" db="EMBL/GenBank/DDBJ databases">
        <authorList>
            <person name="Chiriac C."/>
            <person name="Salcher M."/>
            <person name="Ghai R."/>
            <person name="Kavagutti S V."/>
        </authorList>
    </citation>
    <scope>NUCLEOTIDE SEQUENCE</scope>
</reference>
<organism evidence="2">
    <name type="scientific">uncultured Caudovirales phage</name>
    <dbReference type="NCBI Taxonomy" id="2100421"/>
    <lineage>
        <taxon>Viruses</taxon>
        <taxon>Duplodnaviria</taxon>
        <taxon>Heunggongvirae</taxon>
        <taxon>Uroviricota</taxon>
        <taxon>Caudoviricetes</taxon>
        <taxon>Peduoviridae</taxon>
        <taxon>Maltschvirus</taxon>
        <taxon>Maltschvirus maltsch</taxon>
    </lineage>
</organism>
<gene>
    <name evidence="2" type="ORF">UFOVP240_6</name>
</gene>
<protein>
    <submittedName>
        <fullName evidence="2">Uncharacterized protein</fullName>
    </submittedName>
</protein>
<accession>A0A6J7WV57</accession>
<evidence type="ECO:0000313" key="2">
    <source>
        <dbReference type="EMBL" id="CAB5220572.1"/>
    </source>
</evidence>
<sequence length="69" mass="7156">MKLLSALFLSIGLLTNVYAAETKPAVATPAVTKADAGKPVENNCVKKDKNGKCPPPPKGAKPKPKKKAA</sequence>
<proteinExistence type="predicted"/>
<name>A0A6J7WV57_9CAUD</name>
<feature type="region of interest" description="Disordered" evidence="1">
    <location>
        <begin position="33"/>
        <end position="69"/>
    </location>
</feature>